<dbReference type="GO" id="GO:0003743">
    <property type="term" value="F:translation initiation factor activity"/>
    <property type="evidence" value="ECO:0007669"/>
    <property type="project" value="UniProtKB-KW"/>
</dbReference>
<dbReference type="EMBL" id="AP014569">
    <property type="protein sequence ID" value="BAO83117.1"/>
    <property type="molecule type" value="Genomic_DNA"/>
</dbReference>
<keyword evidence="2" id="KW-0648">Protein biosynthesis</keyword>
<organism evidence="2 3">
    <name type="scientific">Serpentinimonas maccroryi</name>
    <dbReference type="NCBI Taxonomy" id="1458426"/>
    <lineage>
        <taxon>Bacteria</taxon>
        <taxon>Pseudomonadati</taxon>
        <taxon>Pseudomonadota</taxon>
        <taxon>Betaproteobacteria</taxon>
        <taxon>Burkholderiales</taxon>
        <taxon>Comamonadaceae</taxon>
        <taxon>Serpentinimonas</taxon>
    </lineage>
</organism>
<gene>
    <name evidence="2" type="ORF">SMCB_0889</name>
</gene>
<dbReference type="STRING" id="1458426.SMCB_0889"/>
<keyword evidence="1" id="KW-0812">Transmembrane</keyword>
<evidence type="ECO:0000313" key="3">
    <source>
        <dbReference type="Proteomes" id="UP000066014"/>
    </source>
</evidence>
<keyword evidence="1" id="KW-0472">Membrane</keyword>
<dbReference type="Proteomes" id="UP000066014">
    <property type="component" value="Chromosome"/>
</dbReference>
<keyword evidence="3" id="KW-1185">Reference proteome</keyword>
<dbReference type="RefSeq" id="WP_045535357.1">
    <property type="nucleotide sequence ID" value="NZ_AP014569.1"/>
</dbReference>
<feature type="transmembrane region" description="Helical" evidence="1">
    <location>
        <begin position="42"/>
        <end position="60"/>
    </location>
</feature>
<dbReference type="AlphaFoldDB" id="A0A060NMU6"/>
<evidence type="ECO:0000313" key="2">
    <source>
        <dbReference type="EMBL" id="BAO83117.1"/>
    </source>
</evidence>
<dbReference type="HOGENOM" id="CLU_2878135_0_0_4"/>
<name>A0A060NMU6_9BURK</name>
<reference evidence="2 3" key="1">
    <citation type="journal article" date="2014" name="Nat. Commun.">
        <title>Physiological and genomic features of highly alkaliphilic hydrogen-utilizing Betaproteobacteria from a continental serpentinizing site.</title>
        <authorList>
            <person name="Suzuki S."/>
            <person name="Kuenen J.G."/>
            <person name="Schipper K."/>
            <person name="van der Velde S."/>
            <person name="Ishii S."/>
            <person name="Wu A."/>
            <person name="Sorokin D.Y."/>
            <person name="Tenney A."/>
            <person name="Meng X.Y."/>
            <person name="Morrill P.L."/>
            <person name="Kamagata Y."/>
            <person name="Muyzer G."/>
            <person name="Nealson K.H."/>
        </authorList>
    </citation>
    <scope>NUCLEOTIDE SEQUENCE [LARGE SCALE GENOMIC DNA]</scope>
    <source>
        <strain evidence="2 3">B1</strain>
    </source>
</reference>
<protein>
    <submittedName>
        <fullName evidence="2">Translation initiation factor 2, gamma subunit</fullName>
    </submittedName>
</protein>
<sequence>MQRNRASGGSGVESNDYLERLGWPTQLLRKLMFVDLPIKRKFLLLGVGTLFWFCVLSFTVSRQ</sequence>
<keyword evidence="1" id="KW-1133">Transmembrane helix</keyword>
<dbReference type="KEGG" id="cbab:SMCB_0889"/>
<proteinExistence type="predicted"/>
<evidence type="ECO:0000256" key="1">
    <source>
        <dbReference type="SAM" id="Phobius"/>
    </source>
</evidence>
<keyword evidence="2" id="KW-0396">Initiation factor</keyword>
<accession>A0A060NMU6</accession>